<gene>
    <name evidence="2" type="ORF">PCOR1329_LOCUS37365</name>
</gene>
<evidence type="ECO:0000313" key="2">
    <source>
        <dbReference type="EMBL" id="CAK0842665.1"/>
    </source>
</evidence>
<keyword evidence="3" id="KW-1185">Reference proteome</keyword>
<reference evidence="2" key="1">
    <citation type="submission" date="2023-10" db="EMBL/GenBank/DDBJ databases">
        <authorList>
            <person name="Chen Y."/>
            <person name="Shah S."/>
            <person name="Dougan E. K."/>
            <person name="Thang M."/>
            <person name="Chan C."/>
        </authorList>
    </citation>
    <scope>NUCLEOTIDE SEQUENCE [LARGE SCALE GENOMIC DNA]</scope>
</reference>
<accession>A0ABN9TAZ7</accession>
<protein>
    <submittedName>
        <fullName evidence="2">Uncharacterized protein</fullName>
    </submittedName>
</protein>
<evidence type="ECO:0000256" key="1">
    <source>
        <dbReference type="SAM" id="MobiDB-lite"/>
    </source>
</evidence>
<sequence>MRSLQRRWLRSHGKFTNLSCCSCFSPRRELGKKAGHKQLLGASALHENVTKFGPQVRATSDEEKEEEEEERRTKERVGTARASGRARALSSRQRGAPRIWRSLPPGGALLP</sequence>
<feature type="region of interest" description="Disordered" evidence="1">
    <location>
        <begin position="45"/>
        <end position="111"/>
    </location>
</feature>
<name>A0ABN9TAZ7_9DINO</name>
<evidence type="ECO:0000313" key="3">
    <source>
        <dbReference type="Proteomes" id="UP001189429"/>
    </source>
</evidence>
<organism evidence="2 3">
    <name type="scientific">Prorocentrum cordatum</name>
    <dbReference type="NCBI Taxonomy" id="2364126"/>
    <lineage>
        <taxon>Eukaryota</taxon>
        <taxon>Sar</taxon>
        <taxon>Alveolata</taxon>
        <taxon>Dinophyceae</taxon>
        <taxon>Prorocentrales</taxon>
        <taxon>Prorocentraceae</taxon>
        <taxon>Prorocentrum</taxon>
    </lineage>
</organism>
<dbReference type="EMBL" id="CAUYUJ010014529">
    <property type="protein sequence ID" value="CAK0842665.1"/>
    <property type="molecule type" value="Genomic_DNA"/>
</dbReference>
<feature type="compositionally biased region" description="Low complexity" evidence="1">
    <location>
        <begin position="79"/>
        <end position="96"/>
    </location>
</feature>
<comment type="caution">
    <text evidence="2">The sequence shown here is derived from an EMBL/GenBank/DDBJ whole genome shotgun (WGS) entry which is preliminary data.</text>
</comment>
<proteinExistence type="predicted"/>
<dbReference type="Proteomes" id="UP001189429">
    <property type="component" value="Unassembled WGS sequence"/>
</dbReference>